<protein>
    <submittedName>
        <fullName evidence="1">8275_t:CDS:1</fullName>
    </submittedName>
</protein>
<feature type="non-terminal residue" evidence="1">
    <location>
        <position position="132"/>
    </location>
</feature>
<evidence type="ECO:0000313" key="1">
    <source>
        <dbReference type="EMBL" id="CAG8709275.1"/>
    </source>
</evidence>
<gene>
    <name evidence="1" type="ORF">SCALOS_LOCUS10802</name>
</gene>
<keyword evidence="2" id="KW-1185">Reference proteome</keyword>
<reference evidence="1" key="1">
    <citation type="submission" date="2021-06" db="EMBL/GenBank/DDBJ databases">
        <authorList>
            <person name="Kallberg Y."/>
            <person name="Tangrot J."/>
            <person name="Rosling A."/>
        </authorList>
    </citation>
    <scope>NUCLEOTIDE SEQUENCE</scope>
    <source>
        <strain evidence="1">AU212A</strain>
    </source>
</reference>
<organism evidence="1 2">
    <name type="scientific">Scutellospora calospora</name>
    <dbReference type="NCBI Taxonomy" id="85575"/>
    <lineage>
        <taxon>Eukaryota</taxon>
        <taxon>Fungi</taxon>
        <taxon>Fungi incertae sedis</taxon>
        <taxon>Mucoromycota</taxon>
        <taxon>Glomeromycotina</taxon>
        <taxon>Glomeromycetes</taxon>
        <taxon>Diversisporales</taxon>
        <taxon>Gigasporaceae</taxon>
        <taxon>Scutellospora</taxon>
    </lineage>
</organism>
<feature type="non-terminal residue" evidence="1">
    <location>
        <position position="1"/>
    </location>
</feature>
<accession>A0ACA9PH04</accession>
<sequence>RSSMRSRLQGRTKQLCDEGRAFNDEATSRDTEIAEELARLDRTLESACWNDHSRADHEPDTHPPYRLADKEAAPSCIHHPRQSMSSRHKLVLPYSQKSPTTTATVRAPKQPATAVKAAAPLITSSHHIVASA</sequence>
<dbReference type="EMBL" id="CAJVPM010042518">
    <property type="protein sequence ID" value="CAG8709275.1"/>
    <property type="molecule type" value="Genomic_DNA"/>
</dbReference>
<name>A0ACA9PH04_9GLOM</name>
<dbReference type="Proteomes" id="UP000789860">
    <property type="component" value="Unassembled WGS sequence"/>
</dbReference>
<comment type="caution">
    <text evidence="1">The sequence shown here is derived from an EMBL/GenBank/DDBJ whole genome shotgun (WGS) entry which is preliminary data.</text>
</comment>
<evidence type="ECO:0000313" key="2">
    <source>
        <dbReference type="Proteomes" id="UP000789860"/>
    </source>
</evidence>
<proteinExistence type="predicted"/>